<dbReference type="GO" id="GO:0005681">
    <property type="term" value="C:spliceosomal complex"/>
    <property type="evidence" value="ECO:0007669"/>
    <property type="project" value="TreeGrafter"/>
</dbReference>
<evidence type="ECO:0000256" key="4">
    <source>
        <dbReference type="ARBA" id="ARBA00023186"/>
    </source>
</evidence>
<dbReference type="AlphaFoldDB" id="A0A7D9CV10"/>
<evidence type="ECO:0000313" key="6">
    <source>
        <dbReference type="EMBL" id="VUG16298.1"/>
    </source>
</evidence>
<keyword evidence="5" id="KW-0539">Nucleus</keyword>
<evidence type="ECO:0000256" key="5">
    <source>
        <dbReference type="ARBA" id="ARBA00023242"/>
    </source>
</evidence>
<dbReference type="PROSITE" id="PS50076">
    <property type="entry name" value="DNAJ_2"/>
    <property type="match status" value="1"/>
</dbReference>
<dbReference type="GO" id="GO:0005737">
    <property type="term" value="C:cytoplasm"/>
    <property type="evidence" value="ECO:0007669"/>
    <property type="project" value="UniProtKB-SubCell"/>
</dbReference>
<evidence type="ECO:0000313" key="7">
    <source>
        <dbReference type="Proteomes" id="UP000478008"/>
    </source>
</evidence>
<dbReference type="Gene3D" id="1.10.287.110">
    <property type="entry name" value="DnaJ domain"/>
    <property type="match status" value="1"/>
</dbReference>
<evidence type="ECO:0000256" key="3">
    <source>
        <dbReference type="ARBA" id="ARBA00022490"/>
    </source>
</evidence>
<dbReference type="Pfam" id="PF00226">
    <property type="entry name" value="DnaJ"/>
    <property type="match status" value="1"/>
</dbReference>
<proteinExistence type="predicted"/>
<keyword evidence="3" id="KW-0963">Cytoplasm</keyword>
<dbReference type="PANTHER" id="PTHR44313">
    <property type="entry name" value="DNAJ HOMOLOG SUBFAMILY C MEMBER 17"/>
    <property type="match status" value="1"/>
</dbReference>
<dbReference type="InterPro" id="IPR052094">
    <property type="entry name" value="Pre-mRNA-splicing_ERAD"/>
</dbReference>
<accession>A0A7D9CV10</accession>
<reference evidence="6 7" key="1">
    <citation type="submission" date="2019-07" db="EMBL/GenBank/DDBJ databases">
        <authorList>
            <person name="Friedrich A."/>
            <person name="Schacherer J."/>
        </authorList>
    </citation>
    <scope>NUCLEOTIDE SEQUENCE [LARGE SCALE GENOMIC DNA]</scope>
</reference>
<sequence length="300" mass="35870">MPNGHENDNDYRWLLTRKKTAYQFLELEHDEQPNRSKIRRAYLKKALELHPDKNKSRSARLEFREVAVSYHVLSDPDLRIKYDEYLNNQIVNKRQLSHEKQLRDVRNSTLKDELLRNELYHRDETYRNNFRMRKLELLHRNFDKVKRVRQMKPNVTGNKDEHTPEESDSVFRFPYIINVKWKNRKGASKLIDENVIQNLMGIFGEVTNVRISSLNSANNRYHYAEVEYKRSISGVLASCFAYSKPYSLWDEMGMARISRLIRSIKMNGYNKQNFELYDNMTFDEYLSISTLKIKKAISSE</sequence>
<keyword evidence="7" id="KW-1185">Reference proteome</keyword>
<name>A0A7D9CV10_DEKBR</name>
<evidence type="ECO:0000256" key="1">
    <source>
        <dbReference type="ARBA" id="ARBA00004123"/>
    </source>
</evidence>
<protein>
    <submittedName>
        <fullName evidence="6">DEBR0S1_13190g1_1</fullName>
    </submittedName>
</protein>
<dbReference type="CDD" id="cd06257">
    <property type="entry name" value="DnaJ"/>
    <property type="match status" value="1"/>
</dbReference>
<dbReference type="GO" id="GO:0000390">
    <property type="term" value="P:spliceosomal complex disassembly"/>
    <property type="evidence" value="ECO:0007669"/>
    <property type="project" value="TreeGrafter"/>
</dbReference>
<dbReference type="InterPro" id="IPR036869">
    <property type="entry name" value="J_dom_sf"/>
</dbReference>
<dbReference type="Proteomes" id="UP000478008">
    <property type="component" value="Unassembled WGS sequence"/>
</dbReference>
<dbReference type="SMART" id="SM00271">
    <property type="entry name" value="DnaJ"/>
    <property type="match status" value="1"/>
</dbReference>
<organism evidence="6 7">
    <name type="scientific">Dekkera bruxellensis</name>
    <name type="common">Brettanomyces custersii</name>
    <dbReference type="NCBI Taxonomy" id="5007"/>
    <lineage>
        <taxon>Eukaryota</taxon>
        <taxon>Fungi</taxon>
        <taxon>Dikarya</taxon>
        <taxon>Ascomycota</taxon>
        <taxon>Saccharomycotina</taxon>
        <taxon>Pichiomycetes</taxon>
        <taxon>Pichiales</taxon>
        <taxon>Pichiaceae</taxon>
        <taxon>Brettanomyces</taxon>
    </lineage>
</organism>
<dbReference type="PANTHER" id="PTHR44313:SF1">
    <property type="entry name" value="DNAJ HOMOLOG SUBFAMILY C MEMBER 17"/>
    <property type="match status" value="1"/>
</dbReference>
<comment type="subcellular location">
    <subcellularLocation>
        <location evidence="2">Cytoplasm</location>
    </subcellularLocation>
    <subcellularLocation>
        <location evidence="1">Nucleus</location>
    </subcellularLocation>
</comment>
<dbReference type="SUPFAM" id="SSF46565">
    <property type="entry name" value="Chaperone J-domain"/>
    <property type="match status" value="1"/>
</dbReference>
<keyword evidence="4" id="KW-0143">Chaperone</keyword>
<evidence type="ECO:0000256" key="2">
    <source>
        <dbReference type="ARBA" id="ARBA00004496"/>
    </source>
</evidence>
<dbReference type="EMBL" id="CABFWN010000001">
    <property type="protein sequence ID" value="VUG16298.1"/>
    <property type="molecule type" value="Genomic_DNA"/>
</dbReference>
<dbReference type="PRINTS" id="PR00625">
    <property type="entry name" value="JDOMAIN"/>
</dbReference>
<dbReference type="InterPro" id="IPR001623">
    <property type="entry name" value="DnaJ_domain"/>
</dbReference>
<gene>
    <name evidence="6" type="ORF">DEBR0S1_13190G</name>
</gene>